<protein>
    <submittedName>
        <fullName evidence="2">Nucleoside-diphosphate-sugar epimerase</fullName>
    </submittedName>
</protein>
<dbReference type="Pfam" id="PF07993">
    <property type="entry name" value="NAD_binding_4"/>
    <property type="match status" value="1"/>
</dbReference>
<dbReference type="InterPro" id="IPR013120">
    <property type="entry name" value="FAR_NAD-bd"/>
</dbReference>
<keyword evidence="3" id="KW-1185">Reference proteome</keyword>
<dbReference type="Gene3D" id="3.40.50.720">
    <property type="entry name" value="NAD(P)-binding Rossmann-like Domain"/>
    <property type="match status" value="1"/>
</dbReference>
<sequence>MRVLVTGATGIVGTEVLRALRANGADVVGCSRSGSADGVLTWHLGVQPPPDELTDRPWDAIVHAAADIRWNLADEAALAANVDSARAVLPLIGAATNVVHVSTAFATGLRGDISSPDRDDYRNSYEWSKAAAEREIDAVCPNWTVRPPMIIGSREDGRIARFHGVYQVLEGYLWGSLPVMVANDRGPVELVAVDDVAAIVVDRVLAGRPDGKRSITPGAGADALAGKEVLDIVFDELNAWRRAHGVDPVDAPKVIEPRRWHRFFRPFAEQHLSRSQRAVLHAFDPYLPYWALDDHVHPDHLVTEVEATLRASIRYWADRHPRTASTTPRPWRAAT</sequence>
<dbReference type="InterPro" id="IPR051783">
    <property type="entry name" value="NAD(P)-dependent_oxidoreduct"/>
</dbReference>
<accession>A0A1H0HG59</accession>
<feature type="domain" description="Thioester reductase (TE)" evidence="1">
    <location>
        <begin position="56"/>
        <end position="198"/>
    </location>
</feature>
<dbReference type="PANTHER" id="PTHR48079">
    <property type="entry name" value="PROTEIN YEEZ"/>
    <property type="match status" value="1"/>
</dbReference>
<dbReference type="SUPFAM" id="SSF51735">
    <property type="entry name" value="NAD(P)-binding Rossmann-fold domains"/>
    <property type="match status" value="1"/>
</dbReference>
<dbReference type="RefSeq" id="WP_091370430.1">
    <property type="nucleotide sequence ID" value="NZ_FNDV01000001.1"/>
</dbReference>
<dbReference type="OrthoDB" id="3338687at2"/>
<dbReference type="AlphaFoldDB" id="A0A1H0HG59"/>
<organism evidence="2 3">
    <name type="scientific">Actinokineospora alba</name>
    <dbReference type="NCBI Taxonomy" id="504798"/>
    <lineage>
        <taxon>Bacteria</taxon>
        <taxon>Bacillati</taxon>
        <taxon>Actinomycetota</taxon>
        <taxon>Actinomycetes</taxon>
        <taxon>Pseudonocardiales</taxon>
        <taxon>Pseudonocardiaceae</taxon>
        <taxon>Actinokineospora</taxon>
    </lineage>
</organism>
<dbReference type="STRING" id="504798.SAMN05421871_101200"/>
<evidence type="ECO:0000313" key="3">
    <source>
        <dbReference type="Proteomes" id="UP000199651"/>
    </source>
</evidence>
<name>A0A1H0HG59_9PSEU</name>
<evidence type="ECO:0000313" key="2">
    <source>
        <dbReference type="EMBL" id="SDO18107.1"/>
    </source>
</evidence>
<dbReference type="PANTHER" id="PTHR48079:SF6">
    <property type="entry name" value="NAD(P)-BINDING DOMAIN-CONTAINING PROTEIN-RELATED"/>
    <property type="match status" value="1"/>
</dbReference>
<reference evidence="3" key="1">
    <citation type="submission" date="2016-10" db="EMBL/GenBank/DDBJ databases">
        <authorList>
            <person name="Varghese N."/>
            <person name="Submissions S."/>
        </authorList>
    </citation>
    <scope>NUCLEOTIDE SEQUENCE [LARGE SCALE GENOMIC DNA]</scope>
    <source>
        <strain evidence="3">IBRC-M 10655</strain>
    </source>
</reference>
<dbReference type="InterPro" id="IPR036291">
    <property type="entry name" value="NAD(P)-bd_dom_sf"/>
</dbReference>
<dbReference type="GO" id="GO:0005737">
    <property type="term" value="C:cytoplasm"/>
    <property type="evidence" value="ECO:0007669"/>
    <property type="project" value="TreeGrafter"/>
</dbReference>
<dbReference type="EMBL" id="FNJB01000002">
    <property type="protein sequence ID" value="SDO18107.1"/>
    <property type="molecule type" value="Genomic_DNA"/>
</dbReference>
<dbReference type="GO" id="GO:0004029">
    <property type="term" value="F:aldehyde dehydrogenase (NAD+) activity"/>
    <property type="evidence" value="ECO:0007669"/>
    <property type="project" value="TreeGrafter"/>
</dbReference>
<evidence type="ECO:0000259" key="1">
    <source>
        <dbReference type="Pfam" id="PF07993"/>
    </source>
</evidence>
<dbReference type="Proteomes" id="UP000199651">
    <property type="component" value="Unassembled WGS sequence"/>
</dbReference>
<proteinExistence type="predicted"/>
<gene>
    <name evidence="2" type="ORF">SAMN05192558_102103</name>
</gene>